<feature type="compositionally biased region" description="Gly residues" evidence="3">
    <location>
        <begin position="138"/>
        <end position="151"/>
    </location>
</feature>
<dbReference type="PANTHER" id="PTHR37478:SF2">
    <property type="entry name" value="UPF0251 PROTEIN TK0562"/>
    <property type="match status" value="1"/>
</dbReference>
<dbReference type="EMBL" id="LMBR01000250">
    <property type="protein sequence ID" value="KUL20261.1"/>
    <property type="molecule type" value="Genomic_DNA"/>
</dbReference>
<evidence type="ECO:0000256" key="3">
    <source>
        <dbReference type="SAM" id="MobiDB-lite"/>
    </source>
</evidence>
<proteinExistence type="inferred from homology"/>
<dbReference type="Proteomes" id="UP000053937">
    <property type="component" value="Unassembled WGS sequence"/>
</dbReference>
<evidence type="ECO:0000313" key="4">
    <source>
        <dbReference type="EMBL" id="KUL20261.1"/>
    </source>
</evidence>
<dbReference type="OrthoDB" id="280278at2"/>
<accession>A0A117MJ74</accession>
<comment type="caution">
    <text evidence="4">The sequence shown here is derived from an EMBL/GenBank/DDBJ whole genome shotgun (WGS) entry which is preliminary data.</text>
</comment>
<evidence type="ECO:0000313" key="5">
    <source>
        <dbReference type="Proteomes" id="UP000053937"/>
    </source>
</evidence>
<comment type="similarity">
    <text evidence="1 2">Belongs to the UPF0251 family.</text>
</comment>
<evidence type="ECO:0000256" key="2">
    <source>
        <dbReference type="HAMAP-Rule" id="MF_00674"/>
    </source>
</evidence>
<reference evidence="4 5" key="1">
    <citation type="submission" date="2015-10" db="EMBL/GenBank/DDBJ databases">
        <title>Draft Genome Sequence of Chlorobium limicola strain Frasassi Growing under Artificial Lighting in the Frasassi Cave System.</title>
        <authorList>
            <person name="Mansor M."/>
            <person name="Macalady J."/>
        </authorList>
    </citation>
    <scope>NUCLEOTIDE SEQUENCE [LARGE SCALE GENOMIC DNA]</scope>
    <source>
        <strain evidence="4 5">Frasassi</strain>
    </source>
</reference>
<organism evidence="4 5">
    <name type="scientific">Chlorobium limicola</name>
    <dbReference type="NCBI Taxonomy" id="1092"/>
    <lineage>
        <taxon>Bacteria</taxon>
        <taxon>Pseudomonadati</taxon>
        <taxon>Chlorobiota</taxon>
        <taxon>Chlorobiia</taxon>
        <taxon>Chlorobiales</taxon>
        <taxon>Chlorobiaceae</taxon>
        <taxon>Chlorobium/Pelodictyon group</taxon>
        <taxon>Chlorobium</taxon>
    </lineage>
</organism>
<feature type="region of interest" description="Disordered" evidence="3">
    <location>
        <begin position="138"/>
        <end position="197"/>
    </location>
</feature>
<dbReference type="Pfam" id="PF02001">
    <property type="entry name" value="DUF134"/>
    <property type="match status" value="1"/>
</dbReference>
<feature type="compositionally biased region" description="Basic and acidic residues" evidence="3">
    <location>
        <begin position="158"/>
        <end position="168"/>
    </location>
</feature>
<protein>
    <recommendedName>
        <fullName evidence="2">UPF0251 protein ASB62_09760</fullName>
    </recommendedName>
</protein>
<feature type="compositionally biased region" description="Gly residues" evidence="3">
    <location>
        <begin position="169"/>
        <end position="179"/>
    </location>
</feature>
<dbReference type="HAMAP" id="MF_00674">
    <property type="entry name" value="UPF0251"/>
    <property type="match status" value="1"/>
</dbReference>
<sequence length="197" mass="21253">MTRPVKCRKVSCEAPYRVFRPAGSSADAFEEVVLSFDELEAIRLADVEGLYQEEAARQMNVSRQTFGNILASARHKVGEMLIYGRQLTVTGGNIMVTSEERVFRCAACGHEWSLAHGLPRPDVCPSCANENIHRRSPGGGFGGGRMGGGRCRGLKTGQNREGRGHGEGRGQGCGSGAGVHGENNQNDHAHGEQFVQQ</sequence>
<keyword evidence="5" id="KW-1185">Reference proteome</keyword>
<dbReference type="PANTHER" id="PTHR37478">
    <property type="match status" value="1"/>
</dbReference>
<dbReference type="InterPro" id="IPR013324">
    <property type="entry name" value="RNA_pol_sigma_r3/r4-like"/>
</dbReference>
<dbReference type="AlphaFoldDB" id="A0A117MJ74"/>
<dbReference type="SUPFAM" id="SSF88659">
    <property type="entry name" value="Sigma3 and sigma4 domains of RNA polymerase sigma factors"/>
    <property type="match status" value="1"/>
</dbReference>
<dbReference type="InterPro" id="IPR002852">
    <property type="entry name" value="UPF0251"/>
</dbReference>
<gene>
    <name evidence="4" type="ORF">ASB62_09760</name>
</gene>
<evidence type="ECO:0000256" key="1">
    <source>
        <dbReference type="ARBA" id="ARBA00009350"/>
    </source>
</evidence>
<dbReference type="RefSeq" id="WP_059139691.1">
    <property type="nucleotide sequence ID" value="NZ_LMBR01000250.1"/>
</dbReference>
<dbReference type="InterPro" id="IPR036388">
    <property type="entry name" value="WH-like_DNA-bd_sf"/>
</dbReference>
<dbReference type="Gene3D" id="1.10.10.10">
    <property type="entry name" value="Winged helix-like DNA-binding domain superfamily/Winged helix DNA-binding domain"/>
    <property type="match status" value="1"/>
</dbReference>
<name>A0A117MJ74_CHLLI</name>